<dbReference type="SMART" id="SM00559">
    <property type="entry name" value="Ku78"/>
    <property type="match status" value="1"/>
</dbReference>
<dbReference type="PANTHER" id="PTHR41251">
    <property type="entry name" value="NON-HOMOLOGOUS END JOINING PROTEIN KU"/>
    <property type="match status" value="1"/>
</dbReference>
<dbReference type="EMBL" id="FOUB01000074">
    <property type="protein sequence ID" value="SFM94969.1"/>
    <property type="molecule type" value="Genomic_DNA"/>
</dbReference>
<dbReference type="OrthoDB" id="9795084at2"/>
<dbReference type="SUPFAM" id="SSF100939">
    <property type="entry name" value="SPOC domain-like"/>
    <property type="match status" value="1"/>
</dbReference>
<feature type="region of interest" description="Disordered" evidence="3">
    <location>
        <begin position="256"/>
        <end position="294"/>
    </location>
</feature>
<dbReference type="Pfam" id="PF02735">
    <property type="entry name" value="Ku"/>
    <property type="match status" value="1"/>
</dbReference>
<dbReference type="CDD" id="cd00789">
    <property type="entry name" value="KU_like"/>
    <property type="match status" value="1"/>
</dbReference>
<dbReference type="PANTHER" id="PTHR41251:SF1">
    <property type="entry name" value="NON-HOMOLOGOUS END JOINING PROTEIN KU"/>
    <property type="match status" value="1"/>
</dbReference>
<gene>
    <name evidence="2" type="primary">ku</name>
    <name evidence="5" type="ORF">SAMN05421863_107413</name>
</gene>
<dbReference type="RefSeq" id="WP_074906871.1">
    <property type="nucleotide sequence ID" value="NZ_FOUB01000074.1"/>
</dbReference>
<evidence type="ECO:0000256" key="3">
    <source>
        <dbReference type="SAM" id="MobiDB-lite"/>
    </source>
</evidence>
<evidence type="ECO:0000259" key="4">
    <source>
        <dbReference type="SMART" id="SM00559"/>
    </source>
</evidence>
<dbReference type="NCBIfam" id="TIGR02772">
    <property type="entry name" value="Ku_bact"/>
    <property type="match status" value="1"/>
</dbReference>
<dbReference type="InterPro" id="IPR006164">
    <property type="entry name" value="DNA_bd_Ku70/Ku80"/>
</dbReference>
<evidence type="ECO:0000256" key="1">
    <source>
        <dbReference type="ARBA" id="ARBA00023125"/>
    </source>
</evidence>
<organism evidence="5 6">
    <name type="scientific">Nitrosomonas communis</name>
    <dbReference type="NCBI Taxonomy" id="44574"/>
    <lineage>
        <taxon>Bacteria</taxon>
        <taxon>Pseudomonadati</taxon>
        <taxon>Pseudomonadota</taxon>
        <taxon>Betaproteobacteria</taxon>
        <taxon>Nitrosomonadales</taxon>
        <taxon>Nitrosomonadaceae</taxon>
        <taxon>Nitrosomonas</taxon>
    </lineage>
</organism>
<accession>A0A1I4V116</accession>
<keyword evidence="2" id="KW-0234">DNA repair</keyword>
<feature type="compositionally biased region" description="Basic and acidic residues" evidence="3">
    <location>
        <begin position="260"/>
        <end position="273"/>
    </location>
</feature>
<dbReference type="InterPro" id="IPR009187">
    <property type="entry name" value="Prok_Ku"/>
</dbReference>
<keyword evidence="2" id="KW-0233">DNA recombination</keyword>
<dbReference type="GO" id="GO:0006310">
    <property type="term" value="P:DNA recombination"/>
    <property type="evidence" value="ECO:0007669"/>
    <property type="project" value="UniProtKB-KW"/>
</dbReference>
<proteinExistence type="inferred from homology"/>
<feature type="domain" description="Ku" evidence="4">
    <location>
        <begin position="54"/>
        <end position="184"/>
    </location>
</feature>
<name>A0A1I4V116_9PROT</name>
<dbReference type="Proteomes" id="UP000183287">
    <property type="component" value="Unassembled WGS sequence"/>
</dbReference>
<comment type="subunit">
    <text evidence="2">Homodimer. Interacts with LigD.</text>
</comment>
<comment type="function">
    <text evidence="2">With LigD forms a non-homologous end joining (NHEJ) DNA repair enzyme, which repairs dsDNA breaks with reduced fidelity. Binds linear dsDNA with 5'- and 3'- overhangs but not closed circular dsDNA nor ssDNA. Recruits and stimulates the ligase activity of LigD.</text>
</comment>
<evidence type="ECO:0000256" key="2">
    <source>
        <dbReference type="HAMAP-Rule" id="MF_01875"/>
    </source>
</evidence>
<keyword evidence="1 2" id="KW-0238">DNA-binding</keyword>
<dbReference type="GO" id="GO:0003690">
    <property type="term" value="F:double-stranded DNA binding"/>
    <property type="evidence" value="ECO:0007669"/>
    <property type="project" value="UniProtKB-UniRule"/>
</dbReference>
<protein>
    <recommendedName>
        <fullName evidence="2">Non-homologous end joining protein Ku</fullName>
    </recommendedName>
</protein>
<comment type="similarity">
    <text evidence="2">Belongs to the prokaryotic Ku family.</text>
</comment>
<dbReference type="AlphaFoldDB" id="A0A1I4V116"/>
<evidence type="ECO:0000313" key="5">
    <source>
        <dbReference type="EMBL" id="SFM94969.1"/>
    </source>
</evidence>
<dbReference type="Gene3D" id="2.40.290.10">
    <property type="match status" value="1"/>
</dbReference>
<dbReference type="HAMAP" id="MF_01875">
    <property type="entry name" value="Prokaryotic_Ku"/>
    <property type="match status" value="1"/>
</dbReference>
<keyword evidence="6" id="KW-1185">Reference proteome</keyword>
<dbReference type="PIRSF" id="PIRSF006493">
    <property type="entry name" value="Prok_Ku"/>
    <property type="match status" value="1"/>
</dbReference>
<keyword evidence="2" id="KW-0227">DNA damage</keyword>
<evidence type="ECO:0000313" key="6">
    <source>
        <dbReference type="Proteomes" id="UP000183287"/>
    </source>
</evidence>
<dbReference type="GO" id="GO:0006303">
    <property type="term" value="P:double-strand break repair via nonhomologous end joining"/>
    <property type="evidence" value="ECO:0007669"/>
    <property type="project" value="UniProtKB-UniRule"/>
</dbReference>
<feature type="compositionally biased region" description="Basic residues" evidence="3">
    <location>
        <begin position="276"/>
        <end position="294"/>
    </location>
</feature>
<dbReference type="InterPro" id="IPR016194">
    <property type="entry name" value="SPOC-like_C_dom_sf"/>
</dbReference>
<reference evidence="6" key="1">
    <citation type="submission" date="2016-10" db="EMBL/GenBank/DDBJ databases">
        <authorList>
            <person name="Varghese N."/>
            <person name="Submissions S."/>
        </authorList>
    </citation>
    <scope>NUCLEOTIDE SEQUENCE [LARGE SCALE GENOMIC DNA]</scope>
    <source>
        <strain evidence="6">Nm44</strain>
    </source>
</reference>
<sequence>MPQHEYWKGHIRLSLVTFPVRLYPAVTESEKIRLHKYDKETGQRIHYQNINEEGEVVEADDIVKGYEYEKGAFIPIEDEEIEKLRLESTHTIDLVQFADLSSIDPIYFDNPYYVSPDNKLAQEAYVTIRDALKKSKKVAIGQVVIANRERIVALKACRRGLILETLRYNYEVRKAEQYFEDIPSNAESEKDQIDLALELIKRKSGDFDPTKFKDLYQEGLKEIIEAKMEKRAPRVKSEKKPTEKVISIMDALRKSLAQSKEGKISESKAESTPKKAAPKKPAAKKKITKKKQAA</sequence>